<evidence type="ECO:0000313" key="4">
    <source>
        <dbReference type="Proteomes" id="UP000245207"/>
    </source>
</evidence>
<keyword evidence="4" id="KW-1185">Reference proteome</keyword>
<name>A0A2U1MKW2_ARTAN</name>
<reference evidence="3 4" key="1">
    <citation type="journal article" date="2018" name="Mol. Plant">
        <title>The genome of Artemisia annua provides insight into the evolution of Asteraceae family and artemisinin biosynthesis.</title>
        <authorList>
            <person name="Shen Q."/>
            <person name="Zhang L."/>
            <person name="Liao Z."/>
            <person name="Wang S."/>
            <person name="Yan T."/>
            <person name="Shi P."/>
            <person name="Liu M."/>
            <person name="Fu X."/>
            <person name="Pan Q."/>
            <person name="Wang Y."/>
            <person name="Lv Z."/>
            <person name="Lu X."/>
            <person name="Zhang F."/>
            <person name="Jiang W."/>
            <person name="Ma Y."/>
            <person name="Chen M."/>
            <person name="Hao X."/>
            <person name="Li L."/>
            <person name="Tang Y."/>
            <person name="Lv G."/>
            <person name="Zhou Y."/>
            <person name="Sun X."/>
            <person name="Brodelius P.E."/>
            <person name="Rose J.K.C."/>
            <person name="Tang K."/>
        </authorList>
    </citation>
    <scope>NUCLEOTIDE SEQUENCE [LARGE SCALE GENOMIC DNA]</scope>
    <source>
        <strain evidence="4">cv. Huhao1</strain>
        <tissue evidence="3">Leaf</tissue>
    </source>
</reference>
<evidence type="ECO:0000313" key="3">
    <source>
        <dbReference type="EMBL" id="PWA61854.1"/>
    </source>
</evidence>
<proteinExistence type="predicted"/>
<dbReference type="PANTHER" id="PTHR34427:SF5">
    <property type="entry name" value="DUF4283 DOMAIN-CONTAINING PROTEIN"/>
    <property type="match status" value="1"/>
</dbReference>
<organism evidence="3 4">
    <name type="scientific">Artemisia annua</name>
    <name type="common">Sweet wormwood</name>
    <dbReference type="NCBI Taxonomy" id="35608"/>
    <lineage>
        <taxon>Eukaryota</taxon>
        <taxon>Viridiplantae</taxon>
        <taxon>Streptophyta</taxon>
        <taxon>Embryophyta</taxon>
        <taxon>Tracheophyta</taxon>
        <taxon>Spermatophyta</taxon>
        <taxon>Magnoliopsida</taxon>
        <taxon>eudicotyledons</taxon>
        <taxon>Gunneridae</taxon>
        <taxon>Pentapetalae</taxon>
        <taxon>asterids</taxon>
        <taxon>campanulids</taxon>
        <taxon>Asterales</taxon>
        <taxon>Asteraceae</taxon>
        <taxon>Asteroideae</taxon>
        <taxon>Anthemideae</taxon>
        <taxon>Artemisiinae</taxon>
        <taxon>Artemisia</taxon>
    </lineage>
</organism>
<feature type="compositionally biased region" description="Polar residues" evidence="1">
    <location>
        <begin position="423"/>
        <end position="437"/>
    </location>
</feature>
<evidence type="ECO:0000256" key="2">
    <source>
        <dbReference type="SAM" id="Phobius"/>
    </source>
</evidence>
<gene>
    <name evidence="3" type="ORF">CTI12_AA369250</name>
</gene>
<dbReference type="Proteomes" id="UP000245207">
    <property type="component" value="Unassembled WGS sequence"/>
</dbReference>
<evidence type="ECO:0008006" key="5">
    <source>
        <dbReference type="Google" id="ProtNLM"/>
    </source>
</evidence>
<keyword evidence="2" id="KW-0812">Transmembrane</keyword>
<dbReference type="OrthoDB" id="1725140at2759"/>
<feature type="transmembrane region" description="Helical" evidence="2">
    <location>
        <begin position="39"/>
        <end position="65"/>
    </location>
</feature>
<feature type="region of interest" description="Disordered" evidence="1">
    <location>
        <begin position="423"/>
        <end position="503"/>
    </location>
</feature>
<feature type="region of interest" description="Disordered" evidence="1">
    <location>
        <begin position="1"/>
        <end position="34"/>
    </location>
</feature>
<dbReference type="EMBL" id="PKPP01005006">
    <property type="protein sequence ID" value="PWA61854.1"/>
    <property type="molecule type" value="Genomic_DNA"/>
</dbReference>
<protein>
    <recommendedName>
        <fullName evidence="5">RRM domain-containing protein</fullName>
    </recommendedName>
</protein>
<accession>A0A2U1MKW2</accession>
<dbReference type="PANTHER" id="PTHR34427">
    <property type="entry name" value="DUF4283 DOMAIN PROTEIN"/>
    <property type="match status" value="1"/>
</dbReference>
<keyword evidence="2" id="KW-0472">Membrane</keyword>
<sequence>MEREDREFIPGNDGDNGWTHVSRRSKKTPTTRTPSTTSFFFTTIPVGATVCLVFGNLSLNMVWFVTFTLAKKKTTNGKEFGFARFLDITDPTTFEKTLNNNTIIDQQRLSVNIARYQRSNDPPKHDFHAKASKPSSIPPVHPTRKTFADILKEKTNHQNSSKPPTPITIHSCPVLNNTLANSVVVELVSIDTFSNLHTICEDVGIPATKIKYLGGLHALLELQPKSDISTIPSNTSHQKCFKNIQPWTKNFQLLNRLAWISIEGLPPQAWHEANFTRIAQAWGEIIFPEKCKTNNLNLVAGKVCIRTKCMDFIQHNMPVLVDGMHTCVRIRELIGECYELCPATATTSNEQVSTNYGDNFIANQEAILGHKNATEEVSNSENDDESAFPASFKKDAILSPKNTLGNIDKVELDADVEDSLISDKSQSTKEVGNQNVNYEDLDVVSASPNGSQSSSRDTSGSNVKSHSEKVNEHYPSDGPINFNKTQHLSSGPGGLFTSQENGPKGDILDDRVNSVFGLNEKRAKGLDFKVDANENIVNSSSDVSISDNEILAAFIAKQKGKLASHRRRPNFTRPFRSIKLKDVVHSKSKFHKKKDHSRVKGGCFRTGLDITRSHLGVSDSESNLRRCKIKSLKKNGSQIVASMVCEMVLAEVKETLKVGNSIGFEMEDASTHVRNIVEDLVTPSFSQ</sequence>
<comment type="caution">
    <text evidence="3">The sequence shown here is derived from an EMBL/GenBank/DDBJ whole genome shotgun (WGS) entry which is preliminary data.</text>
</comment>
<feature type="compositionally biased region" description="Basic and acidic residues" evidence="1">
    <location>
        <begin position="465"/>
        <end position="475"/>
    </location>
</feature>
<evidence type="ECO:0000256" key="1">
    <source>
        <dbReference type="SAM" id="MobiDB-lite"/>
    </source>
</evidence>
<keyword evidence="2" id="KW-1133">Transmembrane helix</keyword>
<dbReference type="AlphaFoldDB" id="A0A2U1MKW2"/>
<feature type="compositionally biased region" description="Low complexity" evidence="1">
    <location>
        <begin position="451"/>
        <end position="461"/>
    </location>
</feature>